<evidence type="ECO:0000313" key="3">
    <source>
        <dbReference type="EMBL" id="OQP57211.1"/>
    </source>
</evidence>
<dbReference type="STRING" id="1703345.A3860_11670"/>
<dbReference type="InterPro" id="IPR000683">
    <property type="entry name" value="Gfo/Idh/MocA-like_OxRdtase_N"/>
</dbReference>
<dbReference type="SUPFAM" id="SSF55347">
    <property type="entry name" value="Glyceraldehyde-3-phosphate dehydrogenase-like, C-terminal domain"/>
    <property type="match status" value="1"/>
</dbReference>
<evidence type="ECO:0000259" key="2">
    <source>
        <dbReference type="Pfam" id="PF22685"/>
    </source>
</evidence>
<dbReference type="EMBL" id="LVYD01000124">
    <property type="protein sequence ID" value="OQP57211.1"/>
    <property type="molecule type" value="Genomic_DNA"/>
</dbReference>
<feature type="domain" description="Gfo/Idh/MocA-like oxidoreductase N-terminal" evidence="1">
    <location>
        <begin position="6"/>
        <end position="129"/>
    </location>
</feature>
<dbReference type="Pfam" id="PF01408">
    <property type="entry name" value="GFO_IDH_MocA"/>
    <property type="match status" value="1"/>
</dbReference>
<dbReference type="Proteomes" id="UP000192796">
    <property type="component" value="Unassembled WGS sequence"/>
</dbReference>
<dbReference type="Pfam" id="PF22685">
    <property type="entry name" value="Gal80p_C-like"/>
    <property type="match status" value="1"/>
</dbReference>
<dbReference type="InterPro" id="IPR055080">
    <property type="entry name" value="Gal80p-like_C"/>
</dbReference>
<comment type="caution">
    <text evidence="3">The sequence shown here is derived from an EMBL/GenBank/DDBJ whole genome shotgun (WGS) entry which is preliminary data.</text>
</comment>
<reference evidence="3 4" key="1">
    <citation type="submission" date="2016-03" db="EMBL/GenBank/DDBJ databases">
        <title>Niastella vici sp. nov., isolated from farmland soil.</title>
        <authorList>
            <person name="Chen L."/>
            <person name="Wang D."/>
            <person name="Yang S."/>
            <person name="Wang G."/>
        </authorList>
    </citation>
    <scope>NUCLEOTIDE SEQUENCE [LARGE SCALE GENOMIC DNA]</scope>
    <source>
        <strain evidence="3 4">DJ57</strain>
    </source>
</reference>
<organism evidence="3 4">
    <name type="scientific">Niastella vici</name>
    <dbReference type="NCBI Taxonomy" id="1703345"/>
    <lineage>
        <taxon>Bacteria</taxon>
        <taxon>Pseudomonadati</taxon>
        <taxon>Bacteroidota</taxon>
        <taxon>Chitinophagia</taxon>
        <taxon>Chitinophagales</taxon>
        <taxon>Chitinophagaceae</taxon>
        <taxon>Niastella</taxon>
    </lineage>
</organism>
<sequence length="362" mass="39256">MTNKKIRVGIIGLNPDSQWASKSHFPALKHLSDDFELVGVANSTYESALKTANALNIPIAFKSAVELIHSNEIDLVTITVKVSSHLNLVKEALYAGKHIYCEHPLGVNLKETMELAELASKCNVVAAVGTQMPFAPEVIYLERLIKENYPGRVLSTSLIGSGIFWSNETMASLYYMYDKAAGATMLNIPLAHTLTGFQKVLGPINTLKAKMISNFSTVKIKDTGEVKPKTAEDQIMIIGDLKSGAAFSIHYRAGMSKGTNFLWEINGTEGDIQVTGNLGHGQFAQLTIMGARHDEKTMTKLDPPRELMAGLPEGLLARNVANLYKAIAYDIRNNTHTAPSFSDSVSLFTLLNAIEASGAAAS</sequence>
<evidence type="ECO:0000313" key="4">
    <source>
        <dbReference type="Proteomes" id="UP000192796"/>
    </source>
</evidence>
<dbReference type="OrthoDB" id="9781031at2"/>
<dbReference type="InterPro" id="IPR036291">
    <property type="entry name" value="NAD(P)-bd_dom_sf"/>
</dbReference>
<dbReference type="AlphaFoldDB" id="A0A1V9FG17"/>
<keyword evidence="4" id="KW-1185">Reference proteome</keyword>
<accession>A0A1V9FG17</accession>
<dbReference type="Gene3D" id="3.40.50.720">
    <property type="entry name" value="NAD(P)-binding Rossmann-like Domain"/>
    <property type="match status" value="1"/>
</dbReference>
<dbReference type="PANTHER" id="PTHR43708:SF1">
    <property type="entry name" value="GALACTOSE_LACTOSE METABOLISM REGULATORY PROTEIN GAL80"/>
    <property type="match status" value="1"/>
</dbReference>
<protein>
    <submittedName>
        <fullName evidence="3">Oxidoreductase</fullName>
    </submittedName>
</protein>
<dbReference type="RefSeq" id="WP_081156174.1">
    <property type="nucleotide sequence ID" value="NZ_LVYD01000124.1"/>
</dbReference>
<gene>
    <name evidence="3" type="ORF">A3860_11670</name>
</gene>
<dbReference type="Gene3D" id="3.30.360.10">
    <property type="entry name" value="Dihydrodipicolinate Reductase, domain 2"/>
    <property type="match status" value="1"/>
</dbReference>
<name>A0A1V9FG17_9BACT</name>
<dbReference type="InterPro" id="IPR051317">
    <property type="entry name" value="Gfo/Idh/MocA_oxidoreduct"/>
</dbReference>
<feature type="domain" description="Gal80p-like C-terminal" evidence="2">
    <location>
        <begin position="136"/>
        <end position="276"/>
    </location>
</feature>
<proteinExistence type="predicted"/>
<dbReference type="GO" id="GO:0000166">
    <property type="term" value="F:nucleotide binding"/>
    <property type="evidence" value="ECO:0007669"/>
    <property type="project" value="InterPro"/>
</dbReference>
<evidence type="ECO:0000259" key="1">
    <source>
        <dbReference type="Pfam" id="PF01408"/>
    </source>
</evidence>
<dbReference type="PANTHER" id="PTHR43708">
    <property type="entry name" value="CONSERVED EXPRESSED OXIDOREDUCTASE (EUROFUNG)"/>
    <property type="match status" value="1"/>
</dbReference>
<dbReference type="SUPFAM" id="SSF51735">
    <property type="entry name" value="NAD(P)-binding Rossmann-fold domains"/>
    <property type="match status" value="1"/>
</dbReference>